<name>A0A947GHL5_9CYAN</name>
<organism evidence="1 2">
    <name type="scientific">Leptothoe spongobia TAU-MAC 1115</name>
    <dbReference type="NCBI Taxonomy" id="1967444"/>
    <lineage>
        <taxon>Bacteria</taxon>
        <taxon>Bacillati</taxon>
        <taxon>Cyanobacteriota</taxon>
        <taxon>Cyanophyceae</taxon>
        <taxon>Nodosilineales</taxon>
        <taxon>Cymatolegaceae</taxon>
        <taxon>Leptothoe</taxon>
        <taxon>Leptothoe spongobia</taxon>
    </lineage>
</organism>
<evidence type="ECO:0000313" key="1">
    <source>
        <dbReference type="EMBL" id="MBT9314172.1"/>
    </source>
</evidence>
<proteinExistence type="predicted"/>
<accession>A0A947GHL5</accession>
<gene>
    <name evidence="1" type="ORF">IXB50_01885</name>
</gene>
<dbReference type="AlphaFoldDB" id="A0A947GHL5"/>
<dbReference type="EMBL" id="JADOES010000003">
    <property type="protein sequence ID" value="MBT9314172.1"/>
    <property type="molecule type" value="Genomic_DNA"/>
</dbReference>
<sequence length="53" mass="5957">MVNTKFKSMARMCLSILLVNHEILCQVFNLVLPRHSIVPKLMLEASDGIVVFG</sequence>
<keyword evidence="2" id="KW-1185">Reference proteome</keyword>
<reference evidence="1" key="1">
    <citation type="submission" date="2020-11" db="EMBL/GenBank/DDBJ databases">
        <authorList>
            <person name="Konstantinou D."/>
            <person name="Gkelis S."/>
            <person name="Popin R."/>
            <person name="Fewer D."/>
            <person name="Sivonen K."/>
        </authorList>
    </citation>
    <scope>NUCLEOTIDE SEQUENCE</scope>
    <source>
        <strain evidence="1">TAU-MAC 1115</strain>
    </source>
</reference>
<protein>
    <submittedName>
        <fullName evidence="1">Uncharacterized protein</fullName>
    </submittedName>
</protein>
<evidence type="ECO:0000313" key="2">
    <source>
        <dbReference type="Proteomes" id="UP000717364"/>
    </source>
</evidence>
<comment type="caution">
    <text evidence="1">The sequence shown here is derived from an EMBL/GenBank/DDBJ whole genome shotgun (WGS) entry which is preliminary data.</text>
</comment>
<dbReference type="Proteomes" id="UP000717364">
    <property type="component" value="Unassembled WGS sequence"/>
</dbReference>
<reference evidence="1" key="2">
    <citation type="journal article" date="2021" name="Mar. Drugs">
        <title>Genome Reduction and Secondary Metabolism of the Marine Sponge-Associated Cyanobacterium Leptothoe.</title>
        <authorList>
            <person name="Konstantinou D."/>
            <person name="Popin R.V."/>
            <person name="Fewer D.P."/>
            <person name="Sivonen K."/>
            <person name="Gkelis S."/>
        </authorList>
    </citation>
    <scope>NUCLEOTIDE SEQUENCE</scope>
    <source>
        <strain evidence="1">TAU-MAC 1115</strain>
    </source>
</reference>